<organism evidence="5 6">
    <name type="scientific">Bionectria ochroleuca</name>
    <name type="common">Gliocladium roseum</name>
    <dbReference type="NCBI Taxonomy" id="29856"/>
    <lineage>
        <taxon>Eukaryota</taxon>
        <taxon>Fungi</taxon>
        <taxon>Dikarya</taxon>
        <taxon>Ascomycota</taxon>
        <taxon>Pezizomycotina</taxon>
        <taxon>Sordariomycetes</taxon>
        <taxon>Hypocreomycetidae</taxon>
        <taxon>Hypocreales</taxon>
        <taxon>Bionectriaceae</taxon>
        <taxon>Clonostachys</taxon>
    </lineage>
</organism>
<evidence type="ECO:0000256" key="3">
    <source>
        <dbReference type="ARBA" id="ARBA00023002"/>
    </source>
</evidence>
<dbReference type="Proteomes" id="UP000766486">
    <property type="component" value="Unassembled WGS sequence"/>
</dbReference>
<comment type="similarity">
    <text evidence="1">Belongs to the short-chain dehydrogenases/reductases (SDR) family.</text>
</comment>
<keyword evidence="3" id="KW-0560">Oxidoreductase</keyword>
<keyword evidence="2" id="KW-0521">NADP</keyword>
<evidence type="ECO:0000256" key="2">
    <source>
        <dbReference type="ARBA" id="ARBA00022857"/>
    </source>
</evidence>
<dbReference type="InterPro" id="IPR002347">
    <property type="entry name" value="SDR_fam"/>
</dbReference>
<reference evidence="5 6" key="1">
    <citation type="submission" date="2019-06" db="EMBL/GenBank/DDBJ databases">
        <authorList>
            <person name="Broberg M."/>
        </authorList>
    </citation>
    <scope>NUCLEOTIDE SEQUENCE [LARGE SCALE GENOMIC DNA]</scope>
</reference>
<keyword evidence="6" id="KW-1185">Reference proteome</keyword>
<gene>
    <name evidence="5" type="ORF">CLO192961_LOCUS118760</name>
</gene>
<feature type="domain" description="Ketoreductase" evidence="4">
    <location>
        <begin position="2"/>
        <end position="186"/>
    </location>
</feature>
<dbReference type="InterPro" id="IPR057326">
    <property type="entry name" value="KR_dom"/>
</dbReference>
<dbReference type="EMBL" id="CABFNS010000708">
    <property type="protein sequence ID" value="VUC23494.1"/>
    <property type="molecule type" value="Genomic_DNA"/>
</dbReference>
<sequence>MPVALITGANGGLGRAIAESLATKHGYHVIISSRNAAEGEAVAVSLRQRGFSASSVQLDLSSDESIHEAVKGIETAYGELHVLVNNAGVHLEITETDLSTRQLLNQTFQANTFGTAVLTEACLPLLLRADTPRIVFVSSRNGSISQSLDRNWPMYGVQHPAYKASKAALNMLAVRYVEKLEAVGGMVNMVCPGFVKSKMVGFHPDARSPEVAAEKVVEMATLEKGGPTGTFVDADGSVPW</sequence>
<evidence type="ECO:0000313" key="6">
    <source>
        <dbReference type="Proteomes" id="UP000766486"/>
    </source>
</evidence>
<evidence type="ECO:0000259" key="4">
    <source>
        <dbReference type="SMART" id="SM00822"/>
    </source>
</evidence>
<evidence type="ECO:0000256" key="1">
    <source>
        <dbReference type="ARBA" id="ARBA00006484"/>
    </source>
</evidence>
<protein>
    <recommendedName>
        <fullName evidence="4">Ketoreductase domain-containing protein</fullName>
    </recommendedName>
</protein>
<dbReference type="PANTHER" id="PTHR43963">
    <property type="entry name" value="CARBONYL REDUCTASE 1-RELATED"/>
    <property type="match status" value="1"/>
</dbReference>
<dbReference type="Gene3D" id="3.40.50.720">
    <property type="entry name" value="NAD(P)-binding Rossmann-like Domain"/>
    <property type="match status" value="1"/>
</dbReference>
<comment type="caution">
    <text evidence="5">The sequence shown here is derived from an EMBL/GenBank/DDBJ whole genome shotgun (WGS) entry which is preliminary data.</text>
</comment>
<evidence type="ECO:0000313" key="5">
    <source>
        <dbReference type="EMBL" id="VUC23494.1"/>
    </source>
</evidence>
<dbReference type="PANTHER" id="PTHR43963:SF6">
    <property type="entry name" value="CHAIN DEHYDROGENASE FAMILY PROTEIN, PUTATIVE (AFU_ORTHOLOGUE AFUA_3G15350)-RELATED"/>
    <property type="match status" value="1"/>
</dbReference>
<name>A0ABY6TXM1_BIOOC</name>
<proteinExistence type="inferred from homology"/>
<dbReference type="InterPro" id="IPR036291">
    <property type="entry name" value="NAD(P)-bd_dom_sf"/>
</dbReference>
<dbReference type="SMART" id="SM00822">
    <property type="entry name" value="PKS_KR"/>
    <property type="match status" value="1"/>
</dbReference>
<dbReference type="SUPFAM" id="SSF51735">
    <property type="entry name" value="NAD(P)-binding Rossmann-fold domains"/>
    <property type="match status" value="1"/>
</dbReference>
<dbReference type="Pfam" id="PF00106">
    <property type="entry name" value="adh_short"/>
    <property type="match status" value="1"/>
</dbReference>
<accession>A0ABY6TXM1</accession>
<dbReference type="PRINTS" id="PR00081">
    <property type="entry name" value="GDHRDH"/>
</dbReference>